<gene>
    <name evidence="3" type="ORF">EYF80_047345</name>
</gene>
<dbReference type="EMBL" id="SRLO01001033">
    <property type="protein sequence ID" value="TNN42477.1"/>
    <property type="molecule type" value="Genomic_DNA"/>
</dbReference>
<comment type="caution">
    <text evidence="3">The sequence shown here is derived from an EMBL/GenBank/DDBJ whole genome shotgun (WGS) entry which is preliminary data.</text>
</comment>
<evidence type="ECO:0008006" key="5">
    <source>
        <dbReference type="Google" id="ProtNLM"/>
    </source>
</evidence>
<organism evidence="3 4">
    <name type="scientific">Liparis tanakae</name>
    <name type="common">Tanaka's snailfish</name>
    <dbReference type="NCBI Taxonomy" id="230148"/>
    <lineage>
        <taxon>Eukaryota</taxon>
        <taxon>Metazoa</taxon>
        <taxon>Chordata</taxon>
        <taxon>Craniata</taxon>
        <taxon>Vertebrata</taxon>
        <taxon>Euteleostomi</taxon>
        <taxon>Actinopterygii</taxon>
        <taxon>Neopterygii</taxon>
        <taxon>Teleostei</taxon>
        <taxon>Neoteleostei</taxon>
        <taxon>Acanthomorphata</taxon>
        <taxon>Eupercaria</taxon>
        <taxon>Perciformes</taxon>
        <taxon>Cottioidei</taxon>
        <taxon>Cottales</taxon>
        <taxon>Liparidae</taxon>
        <taxon>Liparis</taxon>
    </lineage>
</organism>
<feature type="region of interest" description="Disordered" evidence="1">
    <location>
        <begin position="41"/>
        <end position="67"/>
    </location>
</feature>
<proteinExistence type="predicted"/>
<dbReference type="AlphaFoldDB" id="A0A4Z2FML6"/>
<accession>A0A4Z2FML6</accession>
<dbReference type="Proteomes" id="UP000314294">
    <property type="component" value="Unassembled WGS sequence"/>
</dbReference>
<protein>
    <recommendedName>
        <fullName evidence="5">Secreted protein</fullName>
    </recommendedName>
</protein>
<evidence type="ECO:0000313" key="3">
    <source>
        <dbReference type="EMBL" id="TNN42477.1"/>
    </source>
</evidence>
<keyword evidence="2" id="KW-0732">Signal</keyword>
<reference evidence="3 4" key="1">
    <citation type="submission" date="2019-03" db="EMBL/GenBank/DDBJ databases">
        <title>First draft genome of Liparis tanakae, snailfish: a comprehensive survey of snailfish specific genes.</title>
        <authorList>
            <person name="Kim W."/>
            <person name="Song I."/>
            <person name="Jeong J.-H."/>
            <person name="Kim D."/>
            <person name="Kim S."/>
            <person name="Ryu S."/>
            <person name="Song J.Y."/>
            <person name="Lee S.K."/>
        </authorList>
    </citation>
    <scope>NUCLEOTIDE SEQUENCE [LARGE SCALE GENOMIC DNA]</scope>
    <source>
        <tissue evidence="3">Muscle</tissue>
    </source>
</reference>
<evidence type="ECO:0000313" key="4">
    <source>
        <dbReference type="Proteomes" id="UP000314294"/>
    </source>
</evidence>
<feature type="signal peptide" evidence="2">
    <location>
        <begin position="1"/>
        <end position="23"/>
    </location>
</feature>
<keyword evidence="4" id="KW-1185">Reference proteome</keyword>
<feature type="chain" id="PRO_5021441488" description="Secreted protein" evidence="2">
    <location>
        <begin position="24"/>
        <end position="128"/>
    </location>
</feature>
<evidence type="ECO:0000256" key="2">
    <source>
        <dbReference type="SAM" id="SignalP"/>
    </source>
</evidence>
<evidence type="ECO:0000256" key="1">
    <source>
        <dbReference type="SAM" id="MobiDB-lite"/>
    </source>
</evidence>
<sequence length="128" mass="13886">MTIQMMLRLLRAALVVKEQGSTAAWPRATWTLLWDTVTSSARTHTAGREEEEVSSWTRRAGDDSPVLPDVRMQRRSVSPVCCVGTAFPVKTWDFSRPPPPGPGLSGAAALLAASVAPLWELDNAVVSQ</sequence>
<name>A0A4Z2FML6_9TELE</name>